<dbReference type="VEuPathDB" id="TriTrypDB:TCDM_09168"/>
<reference evidence="2 3" key="1">
    <citation type="journal article" date="2018" name="Microb. Genom.">
        <title>Expanding an expanded genome: long-read sequencing of Trypanosoma cruzi.</title>
        <authorList>
            <person name="Berna L."/>
            <person name="Rodriguez M."/>
            <person name="Chiribao M.L."/>
            <person name="Parodi-Talice A."/>
            <person name="Pita S."/>
            <person name="Rijo G."/>
            <person name="Alvarez-Valin F."/>
            <person name="Robello C."/>
        </authorList>
    </citation>
    <scope>NUCLEOTIDE SEQUENCE [LARGE SCALE GENOMIC DNA]</scope>
    <source>
        <strain evidence="2 3">Dm28c</strain>
    </source>
</reference>
<dbReference type="VEuPathDB" id="TriTrypDB:TcG_09456"/>
<dbReference type="VEuPathDB" id="TriTrypDB:BCY84_17835"/>
<dbReference type="VEuPathDB" id="TriTrypDB:TcYC6_0037340"/>
<feature type="region of interest" description="Disordered" evidence="1">
    <location>
        <begin position="1990"/>
        <end position="2013"/>
    </location>
</feature>
<feature type="compositionally biased region" description="Low complexity" evidence="1">
    <location>
        <begin position="1880"/>
        <end position="1905"/>
    </location>
</feature>
<feature type="compositionally biased region" description="Acidic residues" evidence="1">
    <location>
        <begin position="2469"/>
        <end position="2482"/>
    </location>
</feature>
<dbReference type="Proteomes" id="UP000246121">
    <property type="component" value="Unassembled WGS sequence"/>
</dbReference>
<sequence>MFIANYISSWLSTYIRCFTKHWNRNSISVSILKGCIELKDIELNTDITAFFSASIPLERASVGRLRLTVPWTALYSCQCELFLEDVLAVFKHHFQEEVADDEGNPLEGKKRIVELLDAIRYKSQGNTETKRQGFLERLKWVIFRNMKLVVKNFTVRYELIGTSPLSATIRLEYLSCIAANAMNEPFFVTDDECDLYRIILFQGLSFTVASLDCIETSNRSWRMGSLHSFTSFLIKGVEKEVEKFGYVLKPSSGRAFGSLQFQPPKLQIGACILVHNCGIDLDFKKIQGLLMMTSYVVSFWPCDKDEKKLRPLEKPSTVIPGSCAAWWRYSIDRIISNTRGCVKRTAFHWATYQEWKFHSEEYYKHYLLTLGAPWLFGLDVNKTILEEALSSLSIGYLIQIRQEARFTLEEFRLTGRVFPRHYGDTISDRGFGYKVAVVEVLKDSVVNSPMQLEVTISLGVPKLPLSLRGHNMHFNIDLTDMSLRVSRSADLLQILFSAYSIQAFSEVSGFNRVDTVFIIDGTKTTKGVVVTYLRNGKNKDLSFILTSFKIRYNQCIAGKLIAEFYMLESENALGWDNFVVYSLHDVAYPLKTQVNIRNTALTLGKLEVCFEELSFEVQWRCSRLFVSEISNSPFIDLRNVFLPYTTDSSIFIEESYIFGDLSSFYVLKSMIQDMTVIYEPIIYWLRKRDTIYSTETMNIFEFKSPLFMVTLPGEGTFLKIRQFAIHLSLGPTWILRASCIGMACDGVLSDTDMHLMVLGGTNKKEIILDGPLKNSDSDLIVSATFEEGHLIVDNRLVGLVEFLNDLLFAMLFPAEINSPVFFDESVMIPSLEILISCSNLSFDVLGESSGTWNLPFRLSCNGQESLLVEFKRFPDTHMYTTVTFGRCFLCSVDEFTLILPSYSNKGVLQLAMDWRPPMDLVTKEKYSTLTASLFVVERYFTFHLPAIHEFLHQFNRKGSALYRLRSLGSRLHFGLREPNKEVYSAPLWPHRTIIKLDAKNIIMFYHPWYKKELSDPSSNTEFFVRTSFSSCKANWSFDEFKGHSLMEVFLITGLPRVMKSSCICASNVLSKNNVLLVELRQDVTYDLEKQKEAFSIVMRGKDMMIIPQMFKTPIGAKPSSCAADMMPFMVSFEEAYEFIEILNAAFDLSSPQQVTVEISPRHERVLKINVAPFLVCSPSLFDVAFVSWEGIDFMIQKDGNFEGTMAGISLLYDASLRAIENQEMTVLWDHLHTMKKATAILEVLGNQDTEEDFITLKKKSDMDSVMLHIGGVFLHITEKKLPLLLHQFMEVHNFFCSNILPLPLLPRENVIATSELNYALMNIQFDEVHLGFRWNSRMNGIYGELHCALFAFTWRSNGALTLKDGIVQLKWFDAAPLGESMGSVDLLLQEASETVPLIEHISLSTEESRLGKILVKISPIHMNLSFDTYLSLVELVGYHLRLELRRPARRKSGDFVSVETLGKGALDMKKSLSSASYLFSCGNGDTLTSFSGAGFLVQSGEVTPTWQFSLELAKVRLTVDTERRVKNADRKNFKPLLWLNLTNIIFDLFPNGTSFALDEVRLSSLRETSAVSLSGLQFSTSRASDSMLSEPEMVCMVQSMITRLFTPDLLTCFDRLIKTPAEELAELYWETTHPRGSDILCRFHTEDSTRDNSGNGDNRSGSKKGNYRKMEVLTVGTPVWELTNDLVLSRNGGTVLQFSNVNTNNIHVEMNGHSILIETPRKAGAEIVMVVDGGISLTFCNGRFVLPCLLSEETRMRRLERLGEEALLLPFIALGECSYIRCFKVRYATTERHNLQHFYHHEEQKQQQEDGVIETVSPQRWKMHAGIHLVIIHVSSERQKGIVKATVAVEAKISLHGKTIERGEISLENFSVVTRTMDSTTNNTTNTTTTTPVSRSSNPKSNSNMSASAMDNVLIAPVSIHLCISESRQFAFSLGRVVVDAMVGDLLLLSIMARELFLFARHVISFQLAPTEQEYRLQIEHVLGWNSVGMRGDQHEEGGDDRQRGEAPNEEPTNTMPVLSLALFLPMMEVTLSNLKYPLVQLSLADIVWKVNMFCTSRTTLLQSQRLNVRVYGKGRWDTVIPPKAVISLEAVHSWSRRTRTEQVELQCDGFVLYASHLLLSKMMHIHREWSEFYSTIFELSHHAQEASPPIGLSNILNPVSTATHRFINVFDDVFYLFVGKDLENGEIVPLPSSTAVDLTLPFNRAEDIRVYLYPRHCIELNENGRHVRNNEGLRRDMQHCHVVASQLQYGRAFGLVLDDLLVVISCVETEGILKGMPPLSSVNARCQQYGDRGTKPLNLTNQADLLPPFRKLSMASFGGIDEAGLVIVRIHSRRALYNGIGMMIEVRQYILADSEETPMSEDFWIVPPNSEYPLVALCNRLELRFSLDGDVYGTSFSTLSLETGFLLAFQRIGNTVSNRENSGFLPVSVFIALRRFPESGSTVIHLLPRMTVLNHIGVPIKLSLWQEEGTEEEKEEEEEEGLLNHRDDSVSSTSNHGERGSSITANSGQPSSQWPHWRRRSSRRRLISIGEHGALPHQGALSICRCSYSSGLLLSLSFTQTGGETVQTERTTKVCSSLKRRVGREPCLVQLRDSSERSFYVQVTVLHRTIILSVGYWVINLTEYPILLKDSYTSRHLTAGQSMNTGIPPSRGLPFLIGSRPAEFTVALLKIGLDEEWSKGIPTQVGSHGVAESPHRMVGGVTRSCNYVIQFPRVQEGRPAVLLLTPRWVFINNANRRLKVHFTFPVVKKRPSLKNLSSREQRSPRASEADTDSLPCLTLRPGEHQFSCIGTATGNMASFQDTLEDSVPSVTSLFSDAVRHKNLAEFYEAHRTASISVDGPGHAVFNLWASLKRQPAVPSVFYGARIANHRSSSLLPQSSSDSPEFDEDVAFVTGRISVTVQHIDNVLAVVINNIHSTNMVIQNRARSVTLAVRQKGSQRRTVIPPCQNRFFLWEDYRTDPVISLNVIGFKGAWFEVDFSRGSCQVQRRHTSDLTENVLSPFSFRACISTRNAQRVAILFTDENFPPHTSFDDAWHRSVGRTISFPSLELLWLMEEQSTGDKPHLSLVLRDLQVQTLVAGNTHAISIILKRLQVVDVRRQAIVVLHRANPATSNATEVSTGGRILSWLWRGEEVPQQDFQAVYAAMMSPSGVTRVTELSFVFTPFVLNLSDQLVVSLWQEYRGLFSFFKNNGSKTTLVSEALSSTPVSHHEFSQRLMARMQEPQNCTTEISVGNTSLTSSSAIPSVNYFNQSETHEGPALLFIDQAHFSRLTVFLTFSRQKPDLLWELLGMYTLMVPKRLEQKEFSWNALVVENGTTTWGLLLAQAQRWLMDGALRQWPKVTRLGDIVDTFKRGSNRRVTLAGTPAPRLADVNNFSDGDDDKKEKDKRENEALSSSRRML</sequence>
<feature type="compositionally biased region" description="Basic and acidic residues" evidence="1">
    <location>
        <begin position="1992"/>
        <end position="2007"/>
    </location>
</feature>
<dbReference type="EMBL" id="PRFA01000001">
    <property type="protein sequence ID" value="PWV03426.1"/>
    <property type="molecule type" value="Genomic_DNA"/>
</dbReference>
<comment type="caution">
    <text evidence="2">The sequence shown here is derived from an EMBL/GenBank/DDBJ whole genome shotgun (WGS) entry which is preliminary data.</text>
</comment>
<dbReference type="VEuPathDB" id="TriTrypDB:Tc_MARK_3905"/>
<dbReference type="VEuPathDB" id="TriTrypDB:TCDM_09169"/>
<feature type="region of interest" description="Disordered" evidence="1">
    <location>
        <begin position="3370"/>
        <end position="3400"/>
    </location>
</feature>
<organism evidence="2 3">
    <name type="scientific">Trypanosoma cruzi</name>
    <dbReference type="NCBI Taxonomy" id="5693"/>
    <lineage>
        <taxon>Eukaryota</taxon>
        <taxon>Discoba</taxon>
        <taxon>Euglenozoa</taxon>
        <taxon>Kinetoplastea</taxon>
        <taxon>Metakinetoplastina</taxon>
        <taxon>Trypanosomatida</taxon>
        <taxon>Trypanosomatidae</taxon>
        <taxon>Trypanosoma</taxon>
        <taxon>Schizotrypanum</taxon>
    </lineage>
</organism>
<feature type="region of interest" description="Disordered" evidence="1">
    <location>
        <begin position="2754"/>
        <end position="2775"/>
    </location>
</feature>
<feature type="compositionally biased region" description="Basic and acidic residues" evidence="1">
    <location>
        <begin position="3380"/>
        <end position="3391"/>
    </location>
</feature>
<dbReference type="VEuPathDB" id="TriTrypDB:TcBrA4_0110280"/>
<feature type="region of interest" description="Disordered" evidence="1">
    <location>
        <begin position="1646"/>
        <end position="1665"/>
    </location>
</feature>
<dbReference type="VEuPathDB" id="TriTrypDB:TcCLB.510161.10"/>
<dbReference type="VEuPathDB" id="TriTrypDB:TcCLB.510159.19"/>
<dbReference type="VEuPathDB" id="TriTrypDB:TCDM_09167"/>
<evidence type="ECO:0000313" key="3">
    <source>
        <dbReference type="Proteomes" id="UP000246121"/>
    </source>
</evidence>
<dbReference type="VEuPathDB" id="TriTrypDB:C3747_16g186"/>
<dbReference type="VEuPathDB" id="TriTrypDB:TcCL_ESM07919"/>
<proteinExistence type="predicted"/>
<accession>A0A2V2W441</accession>
<feature type="compositionally biased region" description="Polar residues" evidence="1">
    <location>
        <begin position="2491"/>
        <end position="2515"/>
    </location>
</feature>
<dbReference type="VEuPathDB" id="TriTrypDB:ECC02_005461"/>
<dbReference type="VEuPathDB" id="TriTrypDB:TCSYLVIO_006568"/>
<gene>
    <name evidence="2" type="ORF">C4B63_1g708</name>
</gene>
<evidence type="ECO:0000256" key="1">
    <source>
        <dbReference type="SAM" id="MobiDB-lite"/>
    </source>
</evidence>
<evidence type="ECO:0000313" key="2">
    <source>
        <dbReference type="EMBL" id="PWV03426.1"/>
    </source>
</evidence>
<feature type="region of interest" description="Disordered" evidence="1">
    <location>
        <begin position="2468"/>
        <end position="2519"/>
    </location>
</feature>
<feature type="region of interest" description="Disordered" evidence="1">
    <location>
        <begin position="1878"/>
        <end position="1905"/>
    </location>
</feature>
<dbReference type="VEuPathDB" id="TriTrypDB:TcCL_ESM07918"/>
<protein>
    <submittedName>
        <fullName evidence="2">Uncharacterized protein</fullName>
    </submittedName>
</protein>
<dbReference type="VEuPathDB" id="TriTrypDB:C4B63_1g708"/>
<name>A0A2V2W441_TRYCR</name>
<dbReference type="VEuPathDB" id="TriTrypDB:TcG_09457"/>
<dbReference type="VEuPathDB" id="TriTrypDB:TcCLB.506459.260"/>
<dbReference type="VEuPathDB" id="TriTrypDB:TCDM_09165"/>
<feature type="compositionally biased region" description="Basic and acidic residues" evidence="1">
    <location>
        <begin position="2758"/>
        <end position="2769"/>
    </location>
</feature>
<dbReference type="VEuPathDB" id="TriTrypDB:TcCL_Unassigned06432"/>